<feature type="transmembrane region" description="Helical" evidence="9">
    <location>
        <begin position="78"/>
        <end position="101"/>
    </location>
</feature>
<dbReference type="GO" id="GO:0004984">
    <property type="term" value="F:olfactory receptor activity"/>
    <property type="evidence" value="ECO:0007669"/>
    <property type="project" value="InterPro"/>
</dbReference>
<gene>
    <name evidence="12" type="primary">LOC101351037</name>
</gene>
<evidence type="ECO:0000256" key="5">
    <source>
        <dbReference type="ARBA" id="ARBA00023136"/>
    </source>
</evidence>
<proteinExistence type="inferred from homology"/>
<name>A0A2Y9QI68_TRIMA</name>
<comment type="subcellular location">
    <subcellularLocation>
        <location evidence="9">Cell membrane</location>
        <topology evidence="9">Multi-pass membrane protein</topology>
    </subcellularLocation>
    <subcellularLocation>
        <location evidence="1">Membrane</location>
        <topology evidence="1">Multi-pass membrane protein</topology>
    </subcellularLocation>
</comment>
<accession>A0A2Y9QI68</accession>
<evidence type="ECO:0000313" key="11">
    <source>
        <dbReference type="Proteomes" id="UP000248480"/>
    </source>
</evidence>
<dbReference type="InterPro" id="IPR017452">
    <property type="entry name" value="GPCR_Rhodpsn_7TM"/>
</dbReference>
<dbReference type="PRINTS" id="PR00237">
    <property type="entry name" value="GPCRRHODOPSN"/>
</dbReference>
<keyword evidence="11" id="KW-1185">Reference proteome</keyword>
<evidence type="ECO:0000256" key="4">
    <source>
        <dbReference type="ARBA" id="ARBA00023040"/>
    </source>
</evidence>
<feature type="transmembrane region" description="Helical" evidence="9">
    <location>
        <begin position="290"/>
        <end position="312"/>
    </location>
</feature>
<keyword evidence="6 8" id="KW-0675">Receptor</keyword>
<keyword evidence="9" id="KW-1003">Cell membrane</keyword>
<keyword evidence="3 9" id="KW-1133">Transmembrane helix</keyword>
<dbReference type="Pfam" id="PF13853">
    <property type="entry name" value="7tm_4"/>
    <property type="match status" value="1"/>
</dbReference>
<dbReference type="KEGG" id="tmu:101351037"/>
<keyword evidence="7 8" id="KW-0807">Transducer</keyword>
<dbReference type="PRINTS" id="PR00245">
    <property type="entry name" value="OLFACTORYR"/>
</dbReference>
<dbReference type="RefSeq" id="XP_023581472.1">
    <property type="nucleotide sequence ID" value="XM_023725704.1"/>
</dbReference>
<evidence type="ECO:0000313" key="12">
    <source>
        <dbReference type="RefSeq" id="XP_023581472.1"/>
    </source>
</evidence>
<evidence type="ECO:0000256" key="6">
    <source>
        <dbReference type="ARBA" id="ARBA00023170"/>
    </source>
</evidence>
<dbReference type="OrthoDB" id="9444602at2759"/>
<dbReference type="GO" id="GO:0005886">
    <property type="term" value="C:plasma membrane"/>
    <property type="evidence" value="ECO:0007669"/>
    <property type="project" value="UniProtKB-SubCell"/>
</dbReference>
<dbReference type="PROSITE" id="PS00237">
    <property type="entry name" value="G_PROTEIN_RECEP_F1_1"/>
    <property type="match status" value="1"/>
</dbReference>
<evidence type="ECO:0000256" key="8">
    <source>
        <dbReference type="RuleBase" id="RU000688"/>
    </source>
</evidence>
<dbReference type="GeneID" id="101351037"/>
<dbReference type="GO" id="GO:0004930">
    <property type="term" value="F:G protein-coupled receptor activity"/>
    <property type="evidence" value="ECO:0007669"/>
    <property type="project" value="UniProtKB-KW"/>
</dbReference>
<keyword evidence="9" id="KW-0552">Olfaction</keyword>
<feature type="transmembrane region" description="Helical" evidence="9">
    <location>
        <begin position="324"/>
        <end position="343"/>
    </location>
</feature>
<feature type="transmembrane region" description="Helical" evidence="9">
    <location>
        <begin position="151"/>
        <end position="173"/>
    </location>
</feature>
<dbReference type="PANTHER" id="PTHR48018">
    <property type="entry name" value="OLFACTORY RECEPTOR"/>
    <property type="match status" value="1"/>
</dbReference>
<dbReference type="Gene3D" id="1.20.1070.10">
    <property type="entry name" value="Rhodopsin 7-helix transmembrane proteins"/>
    <property type="match status" value="1"/>
</dbReference>
<dbReference type="FunFam" id="1.20.1070.10:FF:000003">
    <property type="entry name" value="Olfactory receptor"/>
    <property type="match status" value="1"/>
</dbReference>
<comment type="similarity">
    <text evidence="8">Belongs to the G-protein coupled receptor 1 family.</text>
</comment>
<dbReference type="InParanoid" id="A0A2Y9QI68"/>
<protein>
    <recommendedName>
        <fullName evidence="9">Olfactory receptor</fullName>
    </recommendedName>
</protein>
<dbReference type="Proteomes" id="UP000248480">
    <property type="component" value="Unplaced"/>
</dbReference>
<keyword evidence="2 8" id="KW-0812">Transmembrane</keyword>
<dbReference type="AlphaFoldDB" id="A0A2Y9QI68"/>
<sequence>MPIPDKTRDRYKVMGIHKENGENTLNKPHIFFHLILTNSSYVSKDYQISYFVNRNQENQSAEATFILLGFSEYPDLQVPLFTVFLTIYTVTVVGNLGMILIIRINPKLHTPMYFFLSHLSFVDFCYSSIVTPKLLENLVVEDRTISFTGCIIQFFLACIFVVTETFMLAVMAYDRFVAVCNPLLYMVAMSPELCFLLVAASYSWSIVCSLTFTYFLLTLSFCGTNVINNFVCEHAAIVAVSCSDPYISQKIILVSATFNEISSLMIILTSYAFIFNTVMKMPSTGGRHKAFSTCASHLTAISIFHGTILFLYCVPNSKGSWLMVKVASVFYTVVIPMLNPLIYSLRNKDVKEAVTRLINTKLPCYKL</sequence>
<feature type="transmembrane region" description="Helical" evidence="9">
    <location>
        <begin position="261"/>
        <end position="278"/>
    </location>
</feature>
<feature type="transmembrane region" description="Helical" evidence="9">
    <location>
        <begin position="113"/>
        <end position="131"/>
    </location>
</feature>
<evidence type="ECO:0000256" key="2">
    <source>
        <dbReference type="ARBA" id="ARBA00022692"/>
    </source>
</evidence>
<dbReference type="STRING" id="127582.A0A2Y9QI68"/>
<evidence type="ECO:0000259" key="10">
    <source>
        <dbReference type="PROSITE" id="PS50262"/>
    </source>
</evidence>
<keyword evidence="4 8" id="KW-0297">G-protein coupled receptor</keyword>
<evidence type="ECO:0000256" key="1">
    <source>
        <dbReference type="ARBA" id="ARBA00004141"/>
    </source>
</evidence>
<organism evidence="11 12">
    <name type="scientific">Trichechus manatus latirostris</name>
    <name type="common">Florida manatee</name>
    <dbReference type="NCBI Taxonomy" id="127582"/>
    <lineage>
        <taxon>Eukaryota</taxon>
        <taxon>Metazoa</taxon>
        <taxon>Chordata</taxon>
        <taxon>Craniata</taxon>
        <taxon>Vertebrata</taxon>
        <taxon>Euteleostomi</taxon>
        <taxon>Mammalia</taxon>
        <taxon>Eutheria</taxon>
        <taxon>Afrotheria</taxon>
        <taxon>Sirenia</taxon>
        <taxon>Trichechidae</taxon>
        <taxon>Trichechus</taxon>
    </lineage>
</organism>
<evidence type="ECO:0000256" key="3">
    <source>
        <dbReference type="ARBA" id="ARBA00022989"/>
    </source>
</evidence>
<keyword evidence="9" id="KW-0716">Sensory transduction</keyword>
<dbReference type="CDD" id="cd15410">
    <property type="entry name" value="7tmA_OR5D-like"/>
    <property type="match status" value="1"/>
</dbReference>
<reference evidence="12" key="1">
    <citation type="submission" date="2025-08" db="UniProtKB">
        <authorList>
            <consortium name="RefSeq"/>
        </authorList>
    </citation>
    <scope>IDENTIFICATION</scope>
</reference>
<dbReference type="PROSITE" id="PS50262">
    <property type="entry name" value="G_PROTEIN_RECEP_F1_2"/>
    <property type="match status" value="1"/>
</dbReference>
<dbReference type="InterPro" id="IPR000276">
    <property type="entry name" value="GPCR_Rhodpsn"/>
</dbReference>
<feature type="domain" description="G-protein coupled receptors family 1 profile" evidence="10">
    <location>
        <begin position="94"/>
        <end position="343"/>
    </location>
</feature>
<dbReference type="InterPro" id="IPR000725">
    <property type="entry name" value="Olfact_rcpt"/>
</dbReference>
<evidence type="ECO:0000256" key="9">
    <source>
        <dbReference type="RuleBase" id="RU363047"/>
    </source>
</evidence>
<evidence type="ECO:0000256" key="7">
    <source>
        <dbReference type="ARBA" id="ARBA00023224"/>
    </source>
</evidence>
<keyword evidence="5 9" id="KW-0472">Membrane</keyword>
<dbReference type="SUPFAM" id="SSF81321">
    <property type="entry name" value="Family A G protein-coupled receptor-like"/>
    <property type="match status" value="1"/>
</dbReference>